<sequence>MAASSPALSNHSADSAPAPAVPTASAAVLSSLPTTNASKNLRGLNKPKCIKCGNVARSSVLINHFSEKRPGNPSETTLLLHGHPLLASLVGANLDFRGFSRYTWKVVLGVHSSHAKAAARKRKIPVIYMGLSETTALPTKVEVRSAYTLPSSDSTMWDFTGHVVVVVPVASICFSNITVDCFLKGGSTLPEKLPSSGSPVVDQQSTEASHPGSSHRATLLRQLSSNFAQFNNLQTPLRSRRPVTRKEAQVINEWRFMKLKEYRDSNIAAENEAFDRYMQNVGLLEEVFAVNSAEDEKNEDGSTEDDNEAMINQLKLQLRSDPIRIENTRKRMQYVVDQGLRKLRKLESGDNATDLSDLDALGKKKKAKTAEAEHVVAFTDLIDKLNKARNEEDLKACWEMKSQLFNQPKKEKQAESDDAEASIEQSSKASVVSPTMPSGNSPPKWFSTATVDDEELRRLNSEFDSLEDIEEL</sequence>
<gene>
    <name evidence="2" type="ORF">RND71_012206</name>
</gene>
<proteinExistence type="predicted"/>
<comment type="caution">
    <text evidence="2">The sequence shown here is derived from an EMBL/GenBank/DDBJ whole genome shotgun (WGS) entry which is preliminary data.</text>
</comment>
<dbReference type="Proteomes" id="UP001291623">
    <property type="component" value="Unassembled WGS sequence"/>
</dbReference>
<feature type="compositionally biased region" description="Polar residues" evidence="1">
    <location>
        <begin position="195"/>
        <end position="216"/>
    </location>
</feature>
<feature type="region of interest" description="Disordered" evidence="1">
    <location>
        <begin position="193"/>
        <end position="216"/>
    </location>
</feature>
<evidence type="ECO:0000313" key="2">
    <source>
        <dbReference type="EMBL" id="KAK4368414.1"/>
    </source>
</evidence>
<dbReference type="PANTHER" id="PTHR35696:SF1">
    <property type="entry name" value="ELECTRON CARRIER_IRON ION-BINDING PROTEIN"/>
    <property type="match status" value="1"/>
</dbReference>
<evidence type="ECO:0000256" key="1">
    <source>
        <dbReference type="SAM" id="MobiDB-lite"/>
    </source>
</evidence>
<keyword evidence="3" id="KW-1185">Reference proteome</keyword>
<protein>
    <submittedName>
        <fullName evidence="2">Uncharacterized protein</fullName>
    </submittedName>
</protein>
<dbReference type="AlphaFoldDB" id="A0AAE1SCT6"/>
<feature type="region of interest" description="Disordered" evidence="1">
    <location>
        <begin position="407"/>
        <end position="450"/>
    </location>
</feature>
<organism evidence="2 3">
    <name type="scientific">Anisodus tanguticus</name>
    <dbReference type="NCBI Taxonomy" id="243964"/>
    <lineage>
        <taxon>Eukaryota</taxon>
        <taxon>Viridiplantae</taxon>
        <taxon>Streptophyta</taxon>
        <taxon>Embryophyta</taxon>
        <taxon>Tracheophyta</taxon>
        <taxon>Spermatophyta</taxon>
        <taxon>Magnoliopsida</taxon>
        <taxon>eudicotyledons</taxon>
        <taxon>Gunneridae</taxon>
        <taxon>Pentapetalae</taxon>
        <taxon>asterids</taxon>
        <taxon>lamiids</taxon>
        <taxon>Solanales</taxon>
        <taxon>Solanaceae</taxon>
        <taxon>Solanoideae</taxon>
        <taxon>Hyoscyameae</taxon>
        <taxon>Anisodus</taxon>
    </lineage>
</organism>
<accession>A0AAE1SCT6</accession>
<dbReference type="EMBL" id="JAVYJV010000006">
    <property type="protein sequence ID" value="KAK4368414.1"/>
    <property type="molecule type" value="Genomic_DNA"/>
</dbReference>
<feature type="compositionally biased region" description="Polar residues" evidence="1">
    <location>
        <begin position="423"/>
        <end position="441"/>
    </location>
</feature>
<name>A0AAE1SCT6_9SOLA</name>
<dbReference type="PANTHER" id="PTHR35696">
    <property type="entry name" value="ELECTRON CARRIER/IRON ION-BINDING PROTEIN"/>
    <property type="match status" value="1"/>
</dbReference>
<evidence type="ECO:0000313" key="3">
    <source>
        <dbReference type="Proteomes" id="UP001291623"/>
    </source>
</evidence>
<reference evidence="2" key="1">
    <citation type="submission" date="2023-12" db="EMBL/GenBank/DDBJ databases">
        <title>Genome assembly of Anisodus tanguticus.</title>
        <authorList>
            <person name="Wang Y.-J."/>
        </authorList>
    </citation>
    <scope>NUCLEOTIDE SEQUENCE</scope>
    <source>
        <strain evidence="2">KB-2021</strain>
        <tissue evidence="2">Leaf</tissue>
    </source>
</reference>